<organism evidence="5 6">
    <name type="scientific">Fusarium heterosporum</name>
    <dbReference type="NCBI Taxonomy" id="42747"/>
    <lineage>
        <taxon>Eukaryota</taxon>
        <taxon>Fungi</taxon>
        <taxon>Dikarya</taxon>
        <taxon>Ascomycota</taxon>
        <taxon>Pezizomycotina</taxon>
        <taxon>Sordariomycetes</taxon>
        <taxon>Hypocreomycetidae</taxon>
        <taxon>Hypocreales</taxon>
        <taxon>Nectriaceae</taxon>
        <taxon>Fusarium</taxon>
        <taxon>Fusarium heterosporum species complex</taxon>
    </lineage>
</organism>
<name>A0A8H5T3J0_FUSHE</name>
<dbReference type="PANTHER" id="PTHR43364">
    <property type="entry name" value="NADH-SPECIFIC METHYLGLYOXAL REDUCTASE-RELATED"/>
    <property type="match status" value="1"/>
</dbReference>
<keyword evidence="2" id="KW-0560">Oxidoreductase</keyword>
<sequence length="405" mass="45508">MPIFNPPPSTPLIRHRQLAPNASIRVSPLCLGTMTFGDRQKERYGDITKEISFNILDHFYSNGGNFLDTANGYQNGQSEEWIGEWMAARGNRDQLVIATKYSTPFRAAHKDEIQSNFIGNNSKSMKLSLEASLKKLQTTYVDILYVHWWDYTTTIEELMHSLNDLVVAGKVLYLGISDCPAWVVSSANRYARDHGLRPFVVYQGMWNAAMRDFERDIIPLCKAEGMALAPYGVLNQGRFQTKNGFEEREKHNVGRNFIPTSSRDKQVSAVLECLAEKKGCQLLQVALAYCMQKAPYVFPIVGGRKVEHIQGSIEGLNVELSEGELAEIEKAYPFDHGFPHTFLSGTMFKGTDDLDQRQAEGPGDVSLLKAGGTFDWVPQPKTIRQSEAAKLEKPAVWSWATKESE</sequence>
<dbReference type="GO" id="GO:0016491">
    <property type="term" value="F:oxidoreductase activity"/>
    <property type="evidence" value="ECO:0007669"/>
    <property type="project" value="UniProtKB-KW"/>
</dbReference>
<feature type="domain" description="NADP-dependent oxidoreductase" evidence="4">
    <location>
        <begin position="28"/>
        <end position="332"/>
    </location>
</feature>
<gene>
    <name evidence="5" type="ORF">FHETE_6864</name>
</gene>
<keyword evidence="6" id="KW-1185">Reference proteome</keyword>
<comment type="similarity">
    <text evidence="3">Belongs to the aldo/keto reductase family. Aldo/keto reductase 2 subfamily.</text>
</comment>
<evidence type="ECO:0000259" key="4">
    <source>
        <dbReference type="Pfam" id="PF00248"/>
    </source>
</evidence>
<dbReference type="InterPro" id="IPR050523">
    <property type="entry name" value="AKR_Detox_Biosynth"/>
</dbReference>
<evidence type="ECO:0000313" key="6">
    <source>
        <dbReference type="Proteomes" id="UP000567885"/>
    </source>
</evidence>
<dbReference type="AlphaFoldDB" id="A0A8H5T3J0"/>
<dbReference type="PANTHER" id="PTHR43364:SF7">
    <property type="entry name" value="NADP-DEPENDENT OXIDOREDUCTASE DOMAIN-CONTAINING PROTEIN-RELATED"/>
    <property type="match status" value="1"/>
</dbReference>
<dbReference type="InterPro" id="IPR023210">
    <property type="entry name" value="NADP_OxRdtase_dom"/>
</dbReference>
<accession>A0A8H5T3J0</accession>
<evidence type="ECO:0000313" key="5">
    <source>
        <dbReference type="EMBL" id="KAF5665004.1"/>
    </source>
</evidence>
<reference evidence="5 6" key="1">
    <citation type="submission" date="2020-05" db="EMBL/GenBank/DDBJ databases">
        <title>Identification and distribution of gene clusters putatively required for synthesis of sphingolipid metabolism inhibitors in phylogenetically diverse species of the filamentous fungus Fusarium.</title>
        <authorList>
            <person name="Kim H.-S."/>
            <person name="Busman M."/>
            <person name="Brown D.W."/>
            <person name="Divon H."/>
            <person name="Uhlig S."/>
            <person name="Proctor R.H."/>
        </authorList>
    </citation>
    <scope>NUCLEOTIDE SEQUENCE [LARGE SCALE GENOMIC DNA]</scope>
    <source>
        <strain evidence="5 6">NRRL 20693</strain>
    </source>
</reference>
<proteinExistence type="inferred from homology"/>
<dbReference type="Pfam" id="PF00248">
    <property type="entry name" value="Aldo_ket_red"/>
    <property type="match status" value="1"/>
</dbReference>
<dbReference type="EMBL" id="JAAGWQ010000129">
    <property type="protein sequence ID" value="KAF5665004.1"/>
    <property type="molecule type" value="Genomic_DNA"/>
</dbReference>
<evidence type="ECO:0000256" key="2">
    <source>
        <dbReference type="ARBA" id="ARBA00023002"/>
    </source>
</evidence>
<dbReference type="OrthoDB" id="48988at2759"/>
<keyword evidence="1" id="KW-0521">NADP</keyword>
<evidence type="ECO:0000256" key="1">
    <source>
        <dbReference type="ARBA" id="ARBA00022857"/>
    </source>
</evidence>
<dbReference type="Gene3D" id="3.20.20.100">
    <property type="entry name" value="NADP-dependent oxidoreductase domain"/>
    <property type="match status" value="1"/>
</dbReference>
<evidence type="ECO:0000256" key="3">
    <source>
        <dbReference type="ARBA" id="ARBA00038157"/>
    </source>
</evidence>
<dbReference type="CDD" id="cd19146">
    <property type="entry name" value="AKR_AKR9A1-2"/>
    <property type="match status" value="1"/>
</dbReference>
<dbReference type="SUPFAM" id="SSF51430">
    <property type="entry name" value="NAD(P)-linked oxidoreductase"/>
    <property type="match status" value="1"/>
</dbReference>
<dbReference type="Proteomes" id="UP000567885">
    <property type="component" value="Unassembled WGS sequence"/>
</dbReference>
<dbReference type="InterPro" id="IPR036812">
    <property type="entry name" value="NAD(P)_OxRdtase_dom_sf"/>
</dbReference>
<protein>
    <submittedName>
        <fullName evidence="5">Sterigmatocystin biosynthesis dehydrogenase stcV</fullName>
    </submittedName>
</protein>
<comment type="caution">
    <text evidence="5">The sequence shown here is derived from an EMBL/GenBank/DDBJ whole genome shotgun (WGS) entry which is preliminary data.</text>
</comment>